<organism evidence="6">
    <name type="scientific">Brassica napus</name>
    <name type="common">Rape</name>
    <dbReference type="NCBI Taxonomy" id="3708"/>
    <lineage>
        <taxon>Eukaryota</taxon>
        <taxon>Viridiplantae</taxon>
        <taxon>Streptophyta</taxon>
        <taxon>Embryophyta</taxon>
        <taxon>Tracheophyta</taxon>
        <taxon>Spermatophyta</taxon>
        <taxon>Magnoliopsida</taxon>
        <taxon>eudicotyledons</taxon>
        <taxon>Gunneridae</taxon>
        <taxon>Pentapetalae</taxon>
        <taxon>rosids</taxon>
        <taxon>malvids</taxon>
        <taxon>Brassicales</taxon>
        <taxon>Brassicaceae</taxon>
        <taxon>Brassiceae</taxon>
        <taxon>Brassica</taxon>
    </lineage>
</organism>
<dbReference type="PANTHER" id="PTHR12826">
    <property type="entry name" value="RIBONUCLEASE Y"/>
    <property type="match status" value="1"/>
</dbReference>
<feature type="domain" description="K Homology" evidence="5">
    <location>
        <begin position="195"/>
        <end position="265"/>
    </location>
</feature>
<dbReference type="InterPro" id="IPR036612">
    <property type="entry name" value="KH_dom_type_1_sf"/>
</dbReference>
<dbReference type="GO" id="GO:0005730">
    <property type="term" value="C:nucleolus"/>
    <property type="evidence" value="ECO:0007669"/>
    <property type="project" value="UniProtKB-SubCell"/>
</dbReference>
<evidence type="ECO:0000256" key="4">
    <source>
        <dbReference type="ARBA" id="ARBA00023242"/>
    </source>
</evidence>
<evidence type="ECO:0000256" key="2">
    <source>
        <dbReference type="ARBA" id="ARBA00007515"/>
    </source>
</evidence>
<accession>A0A816TJ19</accession>
<proteinExistence type="inferred from homology"/>
<dbReference type="InterPro" id="IPR055212">
    <property type="entry name" value="KH-I_PNO1_first"/>
</dbReference>
<protein>
    <submittedName>
        <fullName evidence="6">(rape) hypothetical protein</fullName>
    </submittedName>
</protein>
<name>A0A816TJ19_BRANA</name>
<dbReference type="CDD" id="cd22391">
    <property type="entry name" value="KH-I_PNO1_rpt1"/>
    <property type="match status" value="1"/>
</dbReference>
<keyword evidence="3" id="KW-0694">RNA-binding</keyword>
<dbReference type="Proteomes" id="UP001295469">
    <property type="component" value="Chromosome A05"/>
</dbReference>
<dbReference type="AlphaFoldDB" id="A0A816TJ19"/>
<dbReference type="InterPro" id="IPR004087">
    <property type="entry name" value="KH_dom"/>
</dbReference>
<reference evidence="6" key="1">
    <citation type="submission" date="2021-01" db="EMBL/GenBank/DDBJ databases">
        <authorList>
            <consortium name="Genoscope - CEA"/>
            <person name="William W."/>
        </authorList>
    </citation>
    <scope>NUCLEOTIDE SEQUENCE</scope>
</reference>
<evidence type="ECO:0000256" key="3">
    <source>
        <dbReference type="ARBA" id="ARBA00022884"/>
    </source>
</evidence>
<dbReference type="Gene3D" id="3.30.1370.10">
    <property type="entry name" value="K Homology domain, type 1"/>
    <property type="match status" value="1"/>
</dbReference>
<dbReference type="InterPro" id="IPR055211">
    <property type="entry name" value="KH_PNO1_2nd"/>
</dbReference>
<gene>
    <name evidence="6" type="ORF">DARMORV10_A05P17340.1</name>
</gene>
<evidence type="ECO:0000259" key="5">
    <source>
        <dbReference type="SMART" id="SM00322"/>
    </source>
</evidence>
<sequence length="280" mass="31744">MPTFRMNLNLELREFTQPLLIKRRVHPTSVTSIITSNKGIHYVELSIIFSLLPFQVNIFAKGDDLQNQAQPLEDFARRLKPKEKSVVTVVGKTFDQLVSNCPDNVHLEFRKVSVPSNRYSPLEKAWLDIYTPIYHQMKVDIRMNRGSRKVELKTLADTPDISNLQKSADFVHAFMLGFDIPDVISLLRVDELYVESIEIKLDVKTLKGKHLPRAIGRLSGKGGKTKFAIENSTKTRIVIADTRIHILGAFSNIKTARDSLYSLIMGSPAGKVYVIEPKKL</sequence>
<evidence type="ECO:0000313" key="6">
    <source>
        <dbReference type="EMBL" id="CAF2097150.1"/>
    </source>
</evidence>
<dbReference type="SUPFAM" id="SSF54791">
    <property type="entry name" value="Eukaryotic type KH-domain (KH-domain type I)"/>
    <property type="match status" value="1"/>
</dbReference>
<evidence type="ECO:0000256" key="1">
    <source>
        <dbReference type="ARBA" id="ARBA00004604"/>
    </source>
</evidence>
<dbReference type="GO" id="GO:0003723">
    <property type="term" value="F:RNA binding"/>
    <property type="evidence" value="ECO:0007669"/>
    <property type="project" value="UniProtKB-KW"/>
</dbReference>
<dbReference type="Pfam" id="PF22891">
    <property type="entry name" value="KH_PNO1_2nd"/>
    <property type="match status" value="1"/>
</dbReference>
<comment type="similarity">
    <text evidence="2">Belongs to the PNO1 family.</text>
</comment>
<dbReference type="CDD" id="cd22392">
    <property type="entry name" value="KH-I_PNO1_rpt2"/>
    <property type="match status" value="1"/>
</dbReference>
<comment type="subcellular location">
    <subcellularLocation>
        <location evidence="1">Nucleus</location>
        <location evidence="1">Nucleolus</location>
    </subcellularLocation>
</comment>
<keyword evidence="4" id="KW-0539">Nucleus</keyword>
<dbReference type="SMR" id="A0A816TJ19"/>
<dbReference type="SMART" id="SM00322">
    <property type="entry name" value="KH"/>
    <property type="match status" value="1"/>
</dbReference>
<dbReference type="PANTHER" id="PTHR12826:SF16">
    <property type="entry name" value="K HOMOLOGY DOMAIN-CONTAINING PROTEIN"/>
    <property type="match status" value="1"/>
</dbReference>
<dbReference type="EMBL" id="HG994359">
    <property type="protein sequence ID" value="CAF2097150.1"/>
    <property type="molecule type" value="Genomic_DNA"/>
</dbReference>